<gene>
    <name evidence="7" type="ORF">ACFFTR_16710</name>
</gene>
<dbReference type="Proteomes" id="UP001589608">
    <property type="component" value="Unassembled WGS sequence"/>
</dbReference>
<reference evidence="7 8" key="1">
    <citation type="submission" date="2024-09" db="EMBL/GenBank/DDBJ databases">
        <authorList>
            <person name="Sun Q."/>
            <person name="Mori K."/>
        </authorList>
    </citation>
    <scope>NUCLEOTIDE SEQUENCE [LARGE SCALE GENOMIC DNA]</scope>
    <source>
        <strain evidence="7 8">JCM 3307</strain>
    </source>
</reference>
<dbReference type="PROSITE" id="PS51257">
    <property type="entry name" value="PROKAR_LIPOPROTEIN"/>
    <property type="match status" value="1"/>
</dbReference>
<keyword evidence="3" id="KW-0697">Rotamase</keyword>
<dbReference type="Pfam" id="PF00254">
    <property type="entry name" value="FKBP_C"/>
    <property type="match status" value="1"/>
</dbReference>
<evidence type="ECO:0000256" key="2">
    <source>
        <dbReference type="ARBA" id="ARBA00013194"/>
    </source>
</evidence>
<evidence type="ECO:0000256" key="3">
    <source>
        <dbReference type="ARBA" id="ARBA00023110"/>
    </source>
</evidence>
<dbReference type="SUPFAM" id="SSF54534">
    <property type="entry name" value="FKBP-like"/>
    <property type="match status" value="1"/>
</dbReference>
<proteinExistence type="predicted"/>
<dbReference type="EMBL" id="JBHMCA010000030">
    <property type="protein sequence ID" value="MFB9444719.1"/>
    <property type="molecule type" value="Genomic_DNA"/>
</dbReference>
<dbReference type="RefSeq" id="WP_223092948.1">
    <property type="nucleotide sequence ID" value="NZ_CP061913.1"/>
</dbReference>
<keyword evidence="8" id="KW-1185">Reference proteome</keyword>
<evidence type="ECO:0000256" key="5">
    <source>
        <dbReference type="SAM" id="SignalP"/>
    </source>
</evidence>
<keyword evidence="4 7" id="KW-0413">Isomerase</keyword>
<comment type="catalytic activity">
    <reaction evidence="1">
        <text>[protein]-peptidylproline (omega=180) = [protein]-peptidylproline (omega=0)</text>
        <dbReference type="Rhea" id="RHEA:16237"/>
        <dbReference type="Rhea" id="RHEA-COMP:10747"/>
        <dbReference type="Rhea" id="RHEA-COMP:10748"/>
        <dbReference type="ChEBI" id="CHEBI:83833"/>
        <dbReference type="ChEBI" id="CHEBI:83834"/>
        <dbReference type="EC" id="5.2.1.8"/>
    </reaction>
</comment>
<dbReference type="GO" id="GO:0003755">
    <property type="term" value="F:peptidyl-prolyl cis-trans isomerase activity"/>
    <property type="evidence" value="ECO:0007669"/>
    <property type="project" value="UniProtKB-EC"/>
</dbReference>
<sequence>MPTRARALLAVALVLPLALAGCTAPAKTQPEAARAKAASPSPAACARVPGSGFPPMLGGFDPRLATAPVDSAAHATPKDLVVTVLIQGACAKVASGQTVTLNYVGLTLADGKVFDSSWTRKQVFETAICE</sequence>
<feature type="domain" description="PPIase FKBP-type" evidence="6">
    <location>
        <begin position="92"/>
        <end position="127"/>
    </location>
</feature>
<name>A0ABV5M788_9ACTN</name>
<comment type="caution">
    <text evidence="7">The sequence shown here is derived from an EMBL/GenBank/DDBJ whole genome shotgun (WGS) entry which is preliminary data.</text>
</comment>
<organism evidence="7 8">
    <name type="scientific">Dactylosporangium vinaceum</name>
    <dbReference type="NCBI Taxonomy" id="53362"/>
    <lineage>
        <taxon>Bacteria</taxon>
        <taxon>Bacillati</taxon>
        <taxon>Actinomycetota</taxon>
        <taxon>Actinomycetes</taxon>
        <taxon>Micromonosporales</taxon>
        <taxon>Micromonosporaceae</taxon>
        <taxon>Dactylosporangium</taxon>
    </lineage>
</organism>
<accession>A0ABV5M788</accession>
<dbReference type="InterPro" id="IPR046357">
    <property type="entry name" value="PPIase_dom_sf"/>
</dbReference>
<dbReference type="InterPro" id="IPR001179">
    <property type="entry name" value="PPIase_FKBP_dom"/>
</dbReference>
<evidence type="ECO:0000256" key="4">
    <source>
        <dbReference type="ARBA" id="ARBA00023235"/>
    </source>
</evidence>
<feature type="signal peptide" evidence="5">
    <location>
        <begin position="1"/>
        <end position="20"/>
    </location>
</feature>
<keyword evidence="5" id="KW-0732">Signal</keyword>
<evidence type="ECO:0000256" key="1">
    <source>
        <dbReference type="ARBA" id="ARBA00000971"/>
    </source>
</evidence>
<evidence type="ECO:0000313" key="7">
    <source>
        <dbReference type="EMBL" id="MFB9444719.1"/>
    </source>
</evidence>
<feature type="chain" id="PRO_5045847928" description="peptidylprolyl isomerase" evidence="5">
    <location>
        <begin position="21"/>
        <end position="130"/>
    </location>
</feature>
<protein>
    <recommendedName>
        <fullName evidence="2">peptidylprolyl isomerase</fullName>
        <ecNumber evidence="2">5.2.1.8</ecNumber>
    </recommendedName>
</protein>
<dbReference type="Gene3D" id="3.10.50.40">
    <property type="match status" value="1"/>
</dbReference>
<dbReference type="EC" id="5.2.1.8" evidence="2"/>
<evidence type="ECO:0000313" key="8">
    <source>
        <dbReference type="Proteomes" id="UP001589608"/>
    </source>
</evidence>
<evidence type="ECO:0000259" key="6">
    <source>
        <dbReference type="Pfam" id="PF00254"/>
    </source>
</evidence>